<evidence type="ECO:0000313" key="2">
    <source>
        <dbReference type="Proteomes" id="UP000789390"/>
    </source>
</evidence>
<protein>
    <recommendedName>
        <fullName evidence="3">3-keto-disaccharide hydrolase domain-containing protein</fullName>
    </recommendedName>
</protein>
<evidence type="ECO:0008006" key="3">
    <source>
        <dbReference type="Google" id="ProtNLM"/>
    </source>
</evidence>
<dbReference type="AlphaFoldDB" id="A0A8J2S0L7"/>
<dbReference type="Gene3D" id="2.60.120.560">
    <property type="entry name" value="Exo-inulinase, domain 1"/>
    <property type="match status" value="1"/>
</dbReference>
<dbReference type="OrthoDB" id="6347264at2759"/>
<dbReference type="Proteomes" id="UP000789390">
    <property type="component" value="Unassembled WGS sequence"/>
</dbReference>
<organism evidence="1 2">
    <name type="scientific">Daphnia galeata</name>
    <dbReference type="NCBI Taxonomy" id="27404"/>
    <lineage>
        <taxon>Eukaryota</taxon>
        <taxon>Metazoa</taxon>
        <taxon>Ecdysozoa</taxon>
        <taxon>Arthropoda</taxon>
        <taxon>Crustacea</taxon>
        <taxon>Branchiopoda</taxon>
        <taxon>Diplostraca</taxon>
        <taxon>Cladocera</taxon>
        <taxon>Anomopoda</taxon>
        <taxon>Daphniidae</taxon>
        <taxon>Daphnia</taxon>
    </lineage>
</organism>
<name>A0A8J2S0L7_9CRUS</name>
<gene>
    <name evidence="1" type="ORF">DGAL_LOCUS14031</name>
</gene>
<accession>A0A8J2S0L7</accession>
<reference evidence="1" key="1">
    <citation type="submission" date="2021-11" db="EMBL/GenBank/DDBJ databases">
        <authorList>
            <person name="Schell T."/>
        </authorList>
    </citation>
    <scope>NUCLEOTIDE SEQUENCE</scope>
    <source>
        <strain evidence="1">M5</strain>
    </source>
</reference>
<comment type="caution">
    <text evidence="1">The sequence shown here is derived from an EMBL/GenBank/DDBJ whole genome shotgun (WGS) entry which is preliminary data.</text>
</comment>
<evidence type="ECO:0000313" key="1">
    <source>
        <dbReference type="EMBL" id="CAH0110463.1"/>
    </source>
</evidence>
<dbReference type="EMBL" id="CAKKLH010000303">
    <property type="protein sequence ID" value="CAH0110463.1"/>
    <property type="molecule type" value="Genomic_DNA"/>
</dbReference>
<keyword evidence="2" id="KW-1185">Reference proteome</keyword>
<proteinExistence type="predicted"/>
<sequence length="250" mass="28296">MKIHFLCFVVITSAVYPSNAIFPIFLNQLQRLPEPIPPLSFLLMQNYLSRNVNIQNTVFLGRTALKVCYNNDYQSKFVDENGSMQGNGYVELPLTTFYEGTIDVDIAAERNNKRTKDPERAGAAGVAFRIQSDNEQYELVYLRTANGRFNFPPPTIDRLGRAVQYASPPEWTSAKLRNNFPGRFESAAKIGERRWNHLRLSVRNNTLTVDVDGQNAIQTTLLGINARGSFAYWVDAGTNAYFTNLKIVEV</sequence>